<dbReference type="Pfam" id="PF05532">
    <property type="entry name" value="CsbD"/>
    <property type="match status" value="1"/>
</dbReference>
<evidence type="ECO:0000256" key="2">
    <source>
        <dbReference type="SAM" id="MobiDB-lite"/>
    </source>
</evidence>
<comment type="similarity">
    <text evidence="1">Belongs to the UPF0337 (CsbD) family.</text>
</comment>
<evidence type="ECO:0000313" key="5">
    <source>
        <dbReference type="Proteomes" id="UP000198793"/>
    </source>
</evidence>
<dbReference type="AlphaFoldDB" id="A0A1H0DLN2"/>
<evidence type="ECO:0000313" key="4">
    <source>
        <dbReference type="EMBL" id="SDN71044.1"/>
    </source>
</evidence>
<dbReference type="SUPFAM" id="SSF69047">
    <property type="entry name" value="Hypothetical protein YjbJ"/>
    <property type="match status" value="1"/>
</dbReference>
<organism evidence="4 5">
    <name type="scientific">Aureimonas jatrophae</name>
    <dbReference type="NCBI Taxonomy" id="1166073"/>
    <lineage>
        <taxon>Bacteria</taxon>
        <taxon>Pseudomonadati</taxon>
        <taxon>Pseudomonadota</taxon>
        <taxon>Alphaproteobacteria</taxon>
        <taxon>Hyphomicrobiales</taxon>
        <taxon>Aurantimonadaceae</taxon>
        <taxon>Aureimonas</taxon>
    </lineage>
</organism>
<dbReference type="InterPro" id="IPR036629">
    <property type="entry name" value="YjbJ_sf"/>
</dbReference>
<sequence>MVDSNQIKGGAKELGGKLKEAVGNAVGNDRMAADGLADQAEGKTQKNYGKVKDAVKDQVGH</sequence>
<feature type="compositionally biased region" description="Basic and acidic residues" evidence="2">
    <location>
        <begin position="40"/>
        <end position="61"/>
    </location>
</feature>
<dbReference type="OrthoDB" id="7907855at2"/>
<name>A0A1H0DLN2_9HYPH</name>
<reference evidence="4 5" key="1">
    <citation type="submission" date="2016-10" db="EMBL/GenBank/DDBJ databases">
        <authorList>
            <person name="de Groot N.N."/>
        </authorList>
    </citation>
    <scope>NUCLEOTIDE SEQUENCE [LARGE SCALE GENOMIC DNA]</scope>
    <source>
        <strain evidence="5">L7-484,KACC 16230,DSM 25025</strain>
    </source>
</reference>
<protein>
    <submittedName>
        <fullName evidence="4">Uncharacterized conserved protein YjbJ, UPF0337 family</fullName>
    </submittedName>
</protein>
<evidence type="ECO:0000259" key="3">
    <source>
        <dbReference type="Pfam" id="PF05532"/>
    </source>
</evidence>
<evidence type="ECO:0000256" key="1">
    <source>
        <dbReference type="ARBA" id="ARBA00009129"/>
    </source>
</evidence>
<dbReference type="EMBL" id="FNIT01000001">
    <property type="protein sequence ID" value="SDN71044.1"/>
    <property type="molecule type" value="Genomic_DNA"/>
</dbReference>
<keyword evidence="5" id="KW-1185">Reference proteome</keyword>
<accession>A0A1H0DLN2</accession>
<feature type="region of interest" description="Disordered" evidence="2">
    <location>
        <begin position="38"/>
        <end position="61"/>
    </location>
</feature>
<gene>
    <name evidence="4" type="ORF">SAMN05192530_101851</name>
</gene>
<proteinExistence type="inferred from homology"/>
<dbReference type="STRING" id="1166073.SAMN05192530_101851"/>
<dbReference type="RefSeq" id="WP_090669203.1">
    <property type="nucleotide sequence ID" value="NZ_FNIT01000001.1"/>
</dbReference>
<dbReference type="InterPro" id="IPR008462">
    <property type="entry name" value="CsbD"/>
</dbReference>
<dbReference type="Proteomes" id="UP000198793">
    <property type="component" value="Unassembled WGS sequence"/>
</dbReference>
<dbReference type="Gene3D" id="1.10.1470.10">
    <property type="entry name" value="YjbJ"/>
    <property type="match status" value="1"/>
</dbReference>
<feature type="domain" description="CsbD-like" evidence="3">
    <location>
        <begin position="5"/>
        <end position="57"/>
    </location>
</feature>